<dbReference type="AlphaFoldDB" id="A0A0B0NZL2"/>
<gene>
    <name evidence="2" type="ORF">F383_25225</name>
</gene>
<protein>
    <submittedName>
        <fullName evidence="2">Uncharacterized protein</fullName>
    </submittedName>
</protein>
<name>A0A0B0NZL2_GOSAR</name>
<proteinExistence type="predicted"/>
<keyword evidence="1" id="KW-1133">Transmembrane helix</keyword>
<keyword evidence="3" id="KW-1185">Reference proteome</keyword>
<reference evidence="3" key="1">
    <citation type="submission" date="2014-09" db="EMBL/GenBank/DDBJ databases">
        <authorList>
            <person name="Mudge J."/>
            <person name="Ramaraj T."/>
            <person name="Lindquist I.E."/>
            <person name="Bharti A.K."/>
            <person name="Sundararajan A."/>
            <person name="Cameron C.T."/>
            <person name="Woodward J.E."/>
            <person name="May G.D."/>
            <person name="Brubaker C."/>
            <person name="Broadhvest J."/>
            <person name="Wilkins T.A."/>
        </authorList>
    </citation>
    <scope>NUCLEOTIDE SEQUENCE</scope>
    <source>
        <strain evidence="3">cv. AKA8401</strain>
    </source>
</reference>
<evidence type="ECO:0000313" key="2">
    <source>
        <dbReference type="EMBL" id="KHG19928.1"/>
    </source>
</evidence>
<dbReference type="Proteomes" id="UP000032142">
    <property type="component" value="Unassembled WGS sequence"/>
</dbReference>
<accession>A0A0B0NZL2</accession>
<evidence type="ECO:0000256" key="1">
    <source>
        <dbReference type="SAM" id="Phobius"/>
    </source>
</evidence>
<keyword evidence="1" id="KW-0812">Transmembrane</keyword>
<sequence>MFYFCFGLLNVGVKGLWTFKLFWFYYFCFIFLVLVLV</sequence>
<dbReference type="EMBL" id="KN414367">
    <property type="protein sequence ID" value="KHG19928.1"/>
    <property type="molecule type" value="Genomic_DNA"/>
</dbReference>
<feature type="transmembrane region" description="Helical" evidence="1">
    <location>
        <begin position="16"/>
        <end position="36"/>
    </location>
</feature>
<organism evidence="2 3">
    <name type="scientific">Gossypium arboreum</name>
    <name type="common">Tree cotton</name>
    <name type="synonym">Gossypium nanking</name>
    <dbReference type="NCBI Taxonomy" id="29729"/>
    <lineage>
        <taxon>Eukaryota</taxon>
        <taxon>Viridiplantae</taxon>
        <taxon>Streptophyta</taxon>
        <taxon>Embryophyta</taxon>
        <taxon>Tracheophyta</taxon>
        <taxon>Spermatophyta</taxon>
        <taxon>Magnoliopsida</taxon>
        <taxon>eudicotyledons</taxon>
        <taxon>Gunneridae</taxon>
        <taxon>Pentapetalae</taxon>
        <taxon>rosids</taxon>
        <taxon>malvids</taxon>
        <taxon>Malvales</taxon>
        <taxon>Malvaceae</taxon>
        <taxon>Malvoideae</taxon>
        <taxon>Gossypium</taxon>
    </lineage>
</organism>
<keyword evidence="1" id="KW-0472">Membrane</keyword>
<evidence type="ECO:0000313" key="3">
    <source>
        <dbReference type="Proteomes" id="UP000032142"/>
    </source>
</evidence>